<proteinExistence type="predicted"/>
<sequence length="72" mass="7605">MVLPGNNIPREYSLEAGSGLSTTLSTQSLFTGFERRVVEPESSRDKPLSGAAALGSLDRCWQGSESLSTSTA</sequence>
<dbReference type="EMBL" id="CM042883">
    <property type="protein sequence ID" value="KAI4376472.1"/>
    <property type="molecule type" value="Genomic_DNA"/>
</dbReference>
<reference evidence="2" key="1">
    <citation type="journal article" date="2023" name="Front. Plant Sci.">
        <title>Chromosomal-level genome assembly of Melastoma candidum provides insights into trichome evolution.</title>
        <authorList>
            <person name="Zhong Y."/>
            <person name="Wu W."/>
            <person name="Sun C."/>
            <person name="Zou P."/>
            <person name="Liu Y."/>
            <person name="Dai S."/>
            <person name="Zhou R."/>
        </authorList>
    </citation>
    <scope>NUCLEOTIDE SEQUENCE [LARGE SCALE GENOMIC DNA]</scope>
</reference>
<name>A0ACB9RDF6_9MYRT</name>
<organism evidence="1 2">
    <name type="scientific">Melastoma candidum</name>
    <dbReference type="NCBI Taxonomy" id="119954"/>
    <lineage>
        <taxon>Eukaryota</taxon>
        <taxon>Viridiplantae</taxon>
        <taxon>Streptophyta</taxon>
        <taxon>Embryophyta</taxon>
        <taxon>Tracheophyta</taxon>
        <taxon>Spermatophyta</taxon>
        <taxon>Magnoliopsida</taxon>
        <taxon>eudicotyledons</taxon>
        <taxon>Gunneridae</taxon>
        <taxon>Pentapetalae</taxon>
        <taxon>rosids</taxon>
        <taxon>malvids</taxon>
        <taxon>Myrtales</taxon>
        <taxon>Melastomataceae</taxon>
        <taxon>Melastomatoideae</taxon>
        <taxon>Melastomateae</taxon>
        <taxon>Melastoma</taxon>
    </lineage>
</organism>
<accession>A0ACB9RDF6</accession>
<comment type="caution">
    <text evidence="1">The sequence shown here is derived from an EMBL/GenBank/DDBJ whole genome shotgun (WGS) entry which is preliminary data.</text>
</comment>
<dbReference type="Proteomes" id="UP001057402">
    <property type="component" value="Chromosome 4"/>
</dbReference>
<evidence type="ECO:0000313" key="1">
    <source>
        <dbReference type="EMBL" id="KAI4376472.1"/>
    </source>
</evidence>
<protein>
    <submittedName>
        <fullName evidence="1">Uncharacterized protein</fullName>
    </submittedName>
</protein>
<keyword evidence="2" id="KW-1185">Reference proteome</keyword>
<evidence type="ECO:0000313" key="2">
    <source>
        <dbReference type="Proteomes" id="UP001057402"/>
    </source>
</evidence>
<gene>
    <name evidence="1" type="ORF">MLD38_014229</name>
</gene>